<dbReference type="EMBL" id="FP103042">
    <property type="protein sequence ID" value="CAX26105.1"/>
    <property type="molecule type" value="Genomic_DNA"/>
</dbReference>
<dbReference type="AlphaFoldDB" id="C7CFH1"/>
<dbReference type="HOGENOM" id="CLU_2771137_0_0_5"/>
<name>C7CFH1_METED</name>
<evidence type="ECO:0000313" key="2">
    <source>
        <dbReference type="Proteomes" id="UP000008070"/>
    </source>
</evidence>
<sequence length="69" mass="7536">MMGSAVRQDATGLREVLGIRFDRAATPGTPGISLTGTPMLSFEQCSTRLHLGPLRWSERTFAHPRAKVP</sequence>
<evidence type="ECO:0000313" key="1">
    <source>
        <dbReference type="EMBL" id="CAX26105.1"/>
    </source>
</evidence>
<dbReference type="KEGG" id="mdi:METDI4477"/>
<reference evidence="2" key="1">
    <citation type="journal article" date="2009" name="PLoS ONE">
        <title>Methylobacterium genome sequences: a reference blueprint to investigate microbial metabolism of C1 compounds from natural and industrial sources.</title>
        <authorList>
            <person name="Vuilleumier S."/>
            <person name="Chistoserdova L."/>
            <person name="Lee M.-C."/>
            <person name="Bringel F."/>
            <person name="Lajus A."/>
            <person name="Zhou Y."/>
            <person name="Gourion B."/>
            <person name="Barbe V."/>
            <person name="Chang J."/>
            <person name="Cruveiller S."/>
            <person name="Dossat C."/>
            <person name="Gillett W."/>
            <person name="Gruffaz C."/>
            <person name="Haugen E."/>
            <person name="Hourcade E."/>
            <person name="Levy R."/>
            <person name="Mangenot S."/>
            <person name="Muller E."/>
            <person name="Nadalig T."/>
            <person name="Pagni M."/>
            <person name="Penny C."/>
            <person name="Peyraud R."/>
            <person name="Robinson D.G."/>
            <person name="Roche D."/>
            <person name="Rouy Z."/>
            <person name="Saenampechek C."/>
            <person name="Salvignol G."/>
            <person name="Vallenet D."/>
            <person name="Wu Z."/>
            <person name="Marx C.J."/>
            <person name="Vorholt J.A."/>
            <person name="Olson M.V."/>
            <person name="Kaul R."/>
            <person name="Weissenbach J."/>
            <person name="Medigue C."/>
            <person name="Lidstrom M.E."/>
        </authorList>
    </citation>
    <scope>NUCLEOTIDE SEQUENCE [LARGE SCALE GENOMIC DNA]</scope>
    <source>
        <strain evidence="2">DSM 6343 / CIP 106787 / DM4</strain>
    </source>
</reference>
<accession>C7CFH1</accession>
<protein>
    <submittedName>
        <fullName evidence="1">Uncharacterized protein</fullName>
    </submittedName>
</protein>
<dbReference type="Proteomes" id="UP000008070">
    <property type="component" value="Chromosome"/>
</dbReference>
<proteinExistence type="predicted"/>
<organism evidence="1 2">
    <name type="scientific">Methylorubrum extorquens (strain DSM 6343 / CIP 106787 / DM4)</name>
    <name type="common">Methylobacterium extorquens</name>
    <dbReference type="NCBI Taxonomy" id="661410"/>
    <lineage>
        <taxon>Bacteria</taxon>
        <taxon>Pseudomonadati</taxon>
        <taxon>Pseudomonadota</taxon>
        <taxon>Alphaproteobacteria</taxon>
        <taxon>Hyphomicrobiales</taxon>
        <taxon>Methylobacteriaceae</taxon>
        <taxon>Methylorubrum</taxon>
    </lineage>
</organism>
<gene>
    <name evidence="1" type="ORF">METD_I4477</name>
</gene>